<gene>
    <name evidence="1" type="primary">gp26</name>
</gene>
<sequence>MEKKFDPEKIALAIVASSSYQLSISEKIQLYIDAYDEACESIKEPSDESES</sequence>
<evidence type="ECO:0000313" key="2">
    <source>
        <dbReference type="Proteomes" id="UP000827216"/>
    </source>
</evidence>
<protein>
    <submittedName>
        <fullName evidence="1">Uncharacterized protein</fullName>
    </submittedName>
</protein>
<proteinExistence type="predicted"/>
<reference evidence="1" key="1">
    <citation type="submission" date="2020-09" db="EMBL/GenBank/DDBJ databases">
        <title>Temperate bacteriophages infecting mucin-degrading bacterium Ruminococcus gnavus from the human gut.</title>
        <authorList>
            <person name="Khokhlova E.V."/>
            <person name="Shkoporov A.N."/>
            <person name="Draper L.A."/>
            <person name="Kingston A.R."/>
            <person name="Forde A."/>
            <person name="Ross R.P."/>
            <person name="Hill C."/>
        </authorList>
    </citation>
    <scope>NUCLEOTIDE SEQUENCE</scope>
</reference>
<dbReference type="EMBL" id="MT980841">
    <property type="protein sequence ID" value="QOI66345.1"/>
    <property type="molecule type" value="Genomic_DNA"/>
</dbReference>
<organism evidence="1 2">
    <name type="scientific">Ruminococcus phage phiRM10</name>
    <dbReference type="NCBI Taxonomy" id="2772516"/>
    <lineage>
        <taxon>Viruses</taxon>
        <taxon>Duplodnaviria</taxon>
        <taxon>Heunggongvirae</taxon>
        <taxon>Uroviricota</taxon>
        <taxon>Caudoviricetes</taxon>
        <taxon>Munstervirinae</taxon>
        <taxon>Aceathervirus</taxon>
        <taxon>Aceathervirus RM10</taxon>
    </lineage>
</organism>
<keyword evidence="2" id="KW-1185">Reference proteome</keyword>
<name>A0AAE7MUG7_9CAUD</name>
<dbReference type="Proteomes" id="UP000827216">
    <property type="component" value="Segment"/>
</dbReference>
<accession>A0AAE7MUG7</accession>
<evidence type="ECO:0000313" key="1">
    <source>
        <dbReference type="EMBL" id="QOI66345.1"/>
    </source>
</evidence>